<evidence type="ECO:0000259" key="8">
    <source>
        <dbReference type="Pfam" id="PF02163"/>
    </source>
</evidence>
<evidence type="ECO:0000256" key="5">
    <source>
        <dbReference type="ARBA" id="ARBA00022989"/>
    </source>
</evidence>
<feature type="transmembrane region" description="Helical" evidence="7">
    <location>
        <begin position="82"/>
        <end position="105"/>
    </location>
</feature>
<evidence type="ECO:0000256" key="4">
    <source>
        <dbReference type="ARBA" id="ARBA00022692"/>
    </source>
</evidence>
<evidence type="ECO:0000313" key="10">
    <source>
        <dbReference type="Proteomes" id="UP001444625"/>
    </source>
</evidence>
<keyword evidence="9" id="KW-0645">Protease</keyword>
<feature type="domain" description="Peptidase M50" evidence="8">
    <location>
        <begin position="16"/>
        <end position="107"/>
    </location>
</feature>
<name>A0ABU9XD01_9BACI</name>
<sequence>MNTLILLYLVLFVAPISNLIHELGHLIGAKLAKADEVKLYLGRGTSVCKFVYRTTEIDIGSVFFTSGFTVSRREEVYKPIEIVYITFFGPFLNAAVALILYLLFLHMQNDYILVLMLYNCWLFVMNCIPFKIKDQQSDGYIIMKELIGKGNK</sequence>
<evidence type="ECO:0000256" key="6">
    <source>
        <dbReference type="ARBA" id="ARBA00023136"/>
    </source>
</evidence>
<dbReference type="EMBL" id="JBDIML010000001">
    <property type="protein sequence ID" value="MEN2766134.1"/>
    <property type="molecule type" value="Genomic_DNA"/>
</dbReference>
<dbReference type="Pfam" id="PF02163">
    <property type="entry name" value="Peptidase_M50"/>
    <property type="match status" value="1"/>
</dbReference>
<keyword evidence="10" id="KW-1185">Reference proteome</keyword>
<comment type="caution">
    <text evidence="9">The sequence shown here is derived from an EMBL/GenBank/DDBJ whole genome shotgun (WGS) entry which is preliminary data.</text>
</comment>
<dbReference type="Proteomes" id="UP001444625">
    <property type="component" value="Unassembled WGS sequence"/>
</dbReference>
<accession>A0ABU9XD01</accession>
<gene>
    <name evidence="9" type="ORF">ABC228_02965</name>
</gene>
<dbReference type="GO" id="GO:0016491">
    <property type="term" value="F:oxidoreductase activity"/>
    <property type="evidence" value="ECO:0007669"/>
    <property type="project" value="UniProtKB-KW"/>
</dbReference>
<reference evidence="9 10" key="1">
    <citation type="submission" date="2024-05" db="EMBL/GenBank/DDBJ databases">
        <authorList>
            <person name="Haq I."/>
            <person name="Ullah Z."/>
            <person name="Ahmad R."/>
            <person name="Li M."/>
            <person name="Tong Y."/>
        </authorList>
    </citation>
    <scope>NUCLEOTIDE SEQUENCE [LARGE SCALE GENOMIC DNA]</scope>
    <source>
        <strain evidence="9 10">16A2E</strain>
    </source>
</reference>
<comment type="subcellular location">
    <subcellularLocation>
        <location evidence="2">Membrane</location>
        <topology evidence="2">Multi-pass membrane protein</topology>
    </subcellularLocation>
</comment>
<evidence type="ECO:0000256" key="3">
    <source>
        <dbReference type="ARBA" id="ARBA00007931"/>
    </source>
</evidence>
<dbReference type="GO" id="GO:0008233">
    <property type="term" value="F:peptidase activity"/>
    <property type="evidence" value="ECO:0007669"/>
    <property type="project" value="UniProtKB-KW"/>
</dbReference>
<keyword evidence="6 7" id="KW-0472">Membrane</keyword>
<evidence type="ECO:0000256" key="7">
    <source>
        <dbReference type="SAM" id="Phobius"/>
    </source>
</evidence>
<evidence type="ECO:0000256" key="1">
    <source>
        <dbReference type="ARBA" id="ARBA00001947"/>
    </source>
</evidence>
<keyword evidence="5 7" id="KW-1133">Transmembrane helix</keyword>
<evidence type="ECO:0000313" key="9">
    <source>
        <dbReference type="EMBL" id="MEN2766134.1"/>
    </source>
</evidence>
<keyword evidence="4 7" id="KW-0812">Transmembrane</keyword>
<dbReference type="GO" id="GO:0006508">
    <property type="term" value="P:proteolysis"/>
    <property type="evidence" value="ECO:0007669"/>
    <property type="project" value="UniProtKB-KW"/>
</dbReference>
<dbReference type="InterPro" id="IPR008915">
    <property type="entry name" value="Peptidase_M50"/>
</dbReference>
<proteinExistence type="inferred from homology"/>
<comment type="similarity">
    <text evidence="3">Belongs to the peptidase M50B family.</text>
</comment>
<organism evidence="9 10">
    <name type="scientific">Ornithinibacillus xuwenensis</name>
    <dbReference type="NCBI Taxonomy" id="3144668"/>
    <lineage>
        <taxon>Bacteria</taxon>
        <taxon>Bacillati</taxon>
        <taxon>Bacillota</taxon>
        <taxon>Bacilli</taxon>
        <taxon>Bacillales</taxon>
        <taxon>Bacillaceae</taxon>
        <taxon>Ornithinibacillus</taxon>
    </lineage>
</organism>
<protein>
    <submittedName>
        <fullName evidence="9">Site-2 protease family protein</fullName>
    </submittedName>
</protein>
<keyword evidence="9" id="KW-0378">Hydrolase</keyword>
<evidence type="ECO:0000256" key="2">
    <source>
        <dbReference type="ARBA" id="ARBA00004141"/>
    </source>
</evidence>
<keyword evidence="9" id="KW-0560">Oxidoreductase</keyword>
<feature type="transmembrane region" description="Helical" evidence="7">
    <location>
        <begin position="111"/>
        <end position="128"/>
    </location>
</feature>
<comment type="cofactor">
    <cofactor evidence="1">
        <name>Zn(2+)</name>
        <dbReference type="ChEBI" id="CHEBI:29105"/>
    </cofactor>
</comment>
<dbReference type="RefSeq" id="WP_345823591.1">
    <property type="nucleotide sequence ID" value="NZ_JBDIML010000001.1"/>
</dbReference>